<dbReference type="PANTHER" id="PTHR43065">
    <property type="entry name" value="SENSOR HISTIDINE KINASE"/>
    <property type="match status" value="1"/>
</dbReference>
<evidence type="ECO:0000256" key="9">
    <source>
        <dbReference type="SAM" id="Coils"/>
    </source>
</evidence>
<evidence type="ECO:0000256" key="7">
    <source>
        <dbReference type="ARBA" id="ARBA00022692"/>
    </source>
</evidence>
<dbReference type="SUPFAM" id="SSF47384">
    <property type="entry name" value="Homodimeric domain of signal transducing histidine kinase"/>
    <property type="match status" value="1"/>
</dbReference>
<evidence type="ECO:0000256" key="4">
    <source>
        <dbReference type="ARBA" id="ARBA00022475"/>
    </source>
</evidence>
<sequence>MKNLKISIKTLFVFLTLFTVSIIILLTYTFSKRGLNELFISESKKYFEQSIRLSQTIFDYEIEKILSVVNSIFLSANELQAIKEGNTEFLENQLNKSIVKSLDFMAVIPSKKDDIALAGFFLYDITPLVHELKRVKTSSSKKHLIKVKSNDQTLVFIVITKGIVDPKTGEVIGLFAGGVELKNNLKLLNDIKKNTKLEKIMLLYNDDLILEDNEYGNGFASIERFGAIEHFADDMDKLGYRAALYFDEQESRLNIKMILQNDALESIKRIIKRDLLIISIFTLLVVMLFIYLINQLLIRPIESLKIYAKEFFENSNSEQKELSLKIVEYQELANYLKKLFKELYNNQQKLLKAKEKMSKDYKLIQELNDNLEMKVAQKTRELQDLNENLTQKVGLEVENNRKKDQQMMQQARYAALGEMIANIAHQWRQPLCAITAAISAIKLQKDLKMLNDETFEYYYNMMLNNTDFLSETINTFRSFFKNDLEKKPFNLVKSMEDTLMIISSTFKDNNIEIVTDFNQRDLMVLGSSTELSQVFINILNNAKDVMLDKKDQERKVFIRSMQIEDENIIFIIDNGGGIPEEIIQKVFDPYFTTKHQSQGTGIGLYMSKEIVERKFNGLLSVQNTHFKHGTQTFMGACFRIALPVIKEKA</sequence>
<keyword evidence="8 10" id="KW-1133">Transmembrane helix</keyword>
<dbReference type="InterPro" id="IPR036890">
    <property type="entry name" value="HATPase_C_sf"/>
</dbReference>
<dbReference type="SUPFAM" id="SSF55874">
    <property type="entry name" value="ATPase domain of HSP90 chaperone/DNA topoisomerase II/histidine kinase"/>
    <property type="match status" value="1"/>
</dbReference>
<dbReference type="Pfam" id="PF09308">
    <property type="entry name" value="LuxQ-periplasm"/>
    <property type="match status" value="1"/>
</dbReference>
<dbReference type="Gene3D" id="3.30.565.10">
    <property type="entry name" value="Histidine kinase-like ATPase, C-terminal domain"/>
    <property type="match status" value="1"/>
</dbReference>
<dbReference type="EC" id="2.7.13.3" evidence="3"/>
<keyword evidence="10" id="KW-0472">Membrane</keyword>
<dbReference type="InterPro" id="IPR005467">
    <property type="entry name" value="His_kinase_dom"/>
</dbReference>
<dbReference type="InterPro" id="IPR015387">
    <property type="entry name" value="LuxQ-periplasm_dom"/>
</dbReference>
<comment type="caution">
    <text evidence="12">The sequence shown here is derived from an EMBL/GenBank/DDBJ whole genome shotgun (WGS) entry which is preliminary data.</text>
</comment>
<dbReference type="PANTHER" id="PTHR43065:SF42">
    <property type="entry name" value="TWO-COMPONENT SENSOR PPRA"/>
    <property type="match status" value="1"/>
</dbReference>
<evidence type="ECO:0000256" key="2">
    <source>
        <dbReference type="ARBA" id="ARBA00004429"/>
    </source>
</evidence>
<dbReference type="Gene3D" id="3.30.450.220">
    <property type="entry name" value="LuxQ periplasmic domain, N-terminal subdomain"/>
    <property type="match status" value="1"/>
</dbReference>
<feature type="transmembrane region" description="Helical" evidence="10">
    <location>
        <begin position="6"/>
        <end position="28"/>
    </location>
</feature>
<evidence type="ECO:0000256" key="10">
    <source>
        <dbReference type="SAM" id="Phobius"/>
    </source>
</evidence>
<feature type="transmembrane region" description="Helical" evidence="10">
    <location>
        <begin position="275"/>
        <end position="293"/>
    </location>
</feature>
<keyword evidence="4" id="KW-1003">Cell membrane</keyword>
<accession>A0A4Q0XW37</accession>
<dbReference type="Gene3D" id="1.10.287.130">
    <property type="match status" value="1"/>
</dbReference>
<gene>
    <name evidence="12" type="ORF">CRV04_03665</name>
</gene>
<dbReference type="PRINTS" id="PR00344">
    <property type="entry name" value="BCTRLSENSOR"/>
</dbReference>
<dbReference type="SMART" id="SM00387">
    <property type="entry name" value="HATPase_c"/>
    <property type="match status" value="1"/>
</dbReference>
<dbReference type="Proteomes" id="UP000290657">
    <property type="component" value="Unassembled WGS sequence"/>
</dbReference>
<dbReference type="InterPro" id="IPR003661">
    <property type="entry name" value="HisK_dim/P_dom"/>
</dbReference>
<dbReference type="InterPro" id="IPR043056">
    <property type="entry name" value="LuxQ-periplasm_N"/>
</dbReference>
<dbReference type="AlphaFoldDB" id="A0A4Q0XW37"/>
<evidence type="ECO:0000259" key="11">
    <source>
        <dbReference type="PROSITE" id="PS50109"/>
    </source>
</evidence>
<keyword evidence="9" id="KW-0175">Coiled coil</keyword>
<dbReference type="RefSeq" id="WP_128995460.1">
    <property type="nucleotide sequence ID" value="NZ_PDKN01000002.1"/>
</dbReference>
<reference evidence="12 13" key="1">
    <citation type="submission" date="2017-10" db="EMBL/GenBank/DDBJ databases">
        <title>Genomics of the genus Arcobacter.</title>
        <authorList>
            <person name="Perez-Cataluna A."/>
            <person name="Figueras M.J."/>
        </authorList>
    </citation>
    <scope>NUCLEOTIDE SEQUENCE [LARGE SCALE GENOMIC DNA]</scope>
    <source>
        <strain evidence="12 13">CECT 8987</strain>
    </source>
</reference>
<feature type="domain" description="Histidine kinase" evidence="11">
    <location>
        <begin position="422"/>
        <end position="646"/>
    </location>
</feature>
<feature type="coiled-coil region" evidence="9">
    <location>
        <begin position="354"/>
        <end position="388"/>
    </location>
</feature>
<organism evidence="12 13">
    <name type="scientific">Candidatus Marinarcus aquaticus</name>
    <dbReference type="NCBI Taxonomy" id="2044504"/>
    <lineage>
        <taxon>Bacteria</taxon>
        <taxon>Pseudomonadati</taxon>
        <taxon>Campylobacterota</taxon>
        <taxon>Epsilonproteobacteria</taxon>
        <taxon>Campylobacterales</taxon>
        <taxon>Arcobacteraceae</taxon>
        <taxon>Candidatus Marinarcus</taxon>
    </lineage>
</organism>
<evidence type="ECO:0000313" key="13">
    <source>
        <dbReference type="Proteomes" id="UP000290657"/>
    </source>
</evidence>
<evidence type="ECO:0000256" key="3">
    <source>
        <dbReference type="ARBA" id="ARBA00012438"/>
    </source>
</evidence>
<dbReference type="InterPro" id="IPR004358">
    <property type="entry name" value="Sig_transdc_His_kin-like_C"/>
</dbReference>
<keyword evidence="6" id="KW-0597">Phosphoprotein</keyword>
<dbReference type="GO" id="GO:0000155">
    <property type="term" value="F:phosphorelay sensor kinase activity"/>
    <property type="evidence" value="ECO:0007669"/>
    <property type="project" value="InterPro"/>
</dbReference>
<dbReference type="InterPro" id="IPR036097">
    <property type="entry name" value="HisK_dim/P_sf"/>
</dbReference>
<dbReference type="SUPFAM" id="SSF103190">
    <property type="entry name" value="Sensory domain-like"/>
    <property type="match status" value="1"/>
</dbReference>
<evidence type="ECO:0000256" key="6">
    <source>
        <dbReference type="ARBA" id="ARBA00022553"/>
    </source>
</evidence>
<dbReference type="InterPro" id="IPR029151">
    <property type="entry name" value="Sensor-like_sf"/>
</dbReference>
<evidence type="ECO:0000256" key="1">
    <source>
        <dbReference type="ARBA" id="ARBA00000085"/>
    </source>
</evidence>
<dbReference type="EMBL" id="PDKN01000002">
    <property type="protein sequence ID" value="RXJ60111.1"/>
    <property type="molecule type" value="Genomic_DNA"/>
</dbReference>
<keyword evidence="5" id="KW-0997">Cell inner membrane</keyword>
<evidence type="ECO:0000313" key="12">
    <source>
        <dbReference type="EMBL" id="RXJ60111.1"/>
    </source>
</evidence>
<proteinExistence type="predicted"/>
<dbReference type="OrthoDB" id="9799273at2"/>
<evidence type="ECO:0000256" key="5">
    <source>
        <dbReference type="ARBA" id="ARBA00022519"/>
    </source>
</evidence>
<protein>
    <recommendedName>
        <fullName evidence="3">histidine kinase</fullName>
        <ecNumber evidence="3">2.7.13.3</ecNumber>
    </recommendedName>
</protein>
<dbReference type="GO" id="GO:0005886">
    <property type="term" value="C:plasma membrane"/>
    <property type="evidence" value="ECO:0007669"/>
    <property type="project" value="UniProtKB-SubCell"/>
</dbReference>
<evidence type="ECO:0000256" key="8">
    <source>
        <dbReference type="ARBA" id="ARBA00022989"/>
    </source>
</evidence>
<dbReference type="InterPro" id="IPR003594">
    <property type="entry name" value="HATPase_dom"/>
</dbReference>
<comment type="subcellular location">
    <subcellularLocation>
        <location evidence="2">Cell inner membrane</location>
        <topology evidence="2">Multi-pass membrane protein</topology>
    </subcellularLocation>
</comment>
<keyword evidence="13" id="KW-1185">Reference proteome</keyword>
<dbReference type="PROSITE" id="PS50109">
    <property type="entry name" value="HIS_KIN"/>
    <property type="match status" value="1"/>
</dbReference>
<name>A0A4Q0XW37_9BACT</name>
<dbReference type="GO" id="GO:0016791">
    <property type="term" value="F:phosphatase activity"/>
    <property type="evidence" value="ECO:0007669"/>
    <property type="project" value="InterPro"/>
</dbReference>
<dbReference type="CDD" id="cd00082">
    <property type="entry name" value="HisKA"/>
    <property type="match status" value="1"/>
</dbReference>
<keyword evidence="7 10" id="KW-0812">Transmembrane</keyword>
<dbReference type="Pfam" id="PF02518">
    <property type="entry name" value="HATPase_c"/>
    <property type="match status" value="1"/>
</dbReference>
<comment type="catalytic activity">
    <reaction evidence="1">
        <text>ATP + protein L-histidine = ADP + protein N-phospho-L-histidine.</text>
        <dbReference type="EC" id="2.7.13.3"/>
    </reaction>
</comment>